<keyword evidence="2" id="KW-1185">Reference proteome</keyword>
<organism evidence="1 2">
    <name type="scientific">Hyalomma asiaticum</name>
    <name type="common">Tick</name>
    <dbReference type="NCBI Taxonomy" id="266040"/>
    <lineage>
        <taxon>Eukaryota</taxon>
        <taxon>Metazoa</taxon>
        <taxon>Ecdysozoa</taxon>
        <taxon>Arthropoda</taxon>
        <taxon>Chelicerata</taxon>
        <taxon>Arachnida</taxon>
        <taxon>Acari</taxon>
        <taxon>Parasitiformes</taxon>
        <taxon>Ixodida</taxon>
        <taxon>Ixodoidea</taxon>
        <taxon>Ixodidae</taxon>
        <taxon>Hyalomminae</taxon>
        <taxon>Hyalomma</taxon>
    </lineage>
</organism>
<sequence length="780" mass="86416">MYQCAGIVITTVNAELVLLHARDRRRRRRQRPRTPYSNFPTRNVSDSPRAFPFAELIVLRPDERCENQRQEAAHAASPPPAGPYSPQQRGGVRQQGRWSASREPSMLVNVRNVWADEAAASAAIAGATDEAGSPTSVFQQEAPSSDSWKPPLMIRVLPCYDTRSQTAASPKTSTDSRFHYNRRDTLFVSFGFCLGVSGFWRFPALMAEHGASFLLACLVIYVVMAQPVFYLELAMGQFAGSGVTRLNNCFPLLNGKCGVGYVTVWYCFLLASCHSLRVTYAVFFLVYGSAQGIRCKHLQLHGQLALNESDEDAYATAPCINASRTPPEAYFTDYVLQRSSGIHEVGTVKMELLVFMTVVWVIVAGVSSQAPNIVNVCYQVLFWVAMLCFIPFMVESTYNNFTVSGLVMSLTPNLAVLASSKVWLDAAEHSLFSLGTSSGLVFFLGSRCKYGSCFERCAAWTVVAEVTACDLIALTTCLWIYKPGNTEHEISPAVPFNFRQLVTTAQLVVHCKYPTICNALVFISFVATGLTANVLLVKTCVTEVTTALKHTTSASWTNLGLCALAYVCCIPFCTKGGLYIQNVFEQGLTRNLFFVVSLLQVVSLVWFYGVRRLSFDLEYMLKDPVSVYWLYCWAFAAPIVLMPRILLEAVHAHTQVSAALYVREGAGSASLIIGDYTYPPWVAVFVWVTSVLSLLPVPVMAVMHWVRVDMDFNKALGTDPMWGPQDPDRSFDYNDRIRTLVTTAPTKEKNGAKYKGGSSPMPALVTESSFMMLRNSLQLE</sequence>
<protein>
    <submittedName>
        <fullName evidence="1">Uncharacterized protein</fullName>
    </submittedName>
</protein>
<comment type="caution">
    <text evidence="1">The sequence shown here is derived from an EMBL/GenBank/DDBJ whole genome shotgun (WGS) entry which is preliminary data.</text>
</comment>
<reference evidence="1" key="1">
    <citation type="submission" date="2020-05" db="EMBL/GenBank/DDBJ databases">
        <title>Large-scale comparative analyses of tick genomes elucidate their genetic diversity and vector capacities.</title>
        <authorList>
            <person name="Jia N."/>
            <person name="Wang J."/>
            <person name="Shi W."/>
            <person name="Du L."/>
            <person name="Sun Y."/>
            <person name="Zhan W."/>
            <person name="Jiang J."/>
            <person name="Wang Q."/>
            <person name="Zhang B."/>
            <person name="Ji P."/>
            <person name="Sakyi L.B."/>
            <person name="Cui X."/>
            <person name="Yuan T."/>
            <person name="Jiang B."/>
            <person name="Yang W."/>
            <person name="Lam T.T.-Y."/>
            <person name="Chang Q."/>
            <person name="Ding S."/>
            <person name="Wang X."/>
            <person name="Zhu J."/>
            <person name="Ruan X."/>
            <person name="Zhao L."/>
            <person name="Wei J."/>
            <person name="Que T."/>
            <person name="Du C."/>
            <person name="Cheng J."/>
            <person name="Dai P."/>
            <person name="Han X."/>
            <person name="Huang E."/>
            <person name="Gao Y."/>
            <person name="Liu J."/>
            <person name="Shao H."/>
            <person name="Ye R."/>
            <person name="Li L."/>
            <person name="Wei W."/>
            <person name="Wang X."/>
            <person name="Wang C."/>
            <person name="Yang T."/>
            <person name="Huo Q."/>
            <person name="Li W."/>
            <person name="Guo W."/>
            <person name="Chen H."/>
            <person name="Zhou L."/>
            <person name="Ni X."/>
            <person name="Tian J."/>
            <person name="Zhou Y."/>
            <person name="Sheng Y."/>
            <person name="Liu T."/>
            <person name="Pan Y."/>
            <person name="Xia L."/>
            <person name="Li J."/>
            <person name="Zhao F."/>
            <person name="Cao W."/>
        </authorList>
    </citation>
    <scope>NUCLEOTIDE SEQUENCE</scope>
    <source>
        <strain evidence="1">Hyas-2018</strain>
    </source>
</reference>
<evidence type="ECO:0000313" key="1">
    <source>
        <dbReference type="EMBL" id="KAH6922781.1"/>
    </source>
</evidence>
<gene>
    <name evidence="1" type="ORF">HPB50_018994</name>
</gene>
<dbReference type="Proteomes" id="UP000821845">
    <property type="component" value="Chromosome 9"/>
</dbReference>
<evidence type="ECO:0000313" key="2">
    <source>
        <dbReference type="Proteomes" id="UP000821845"/>
    </source>
</evidence>
<name>A0ACB7RLU5_HYAAI</name>
<dbReference type="EMBL" id="CM023489">
    <property type="protein sequence ID" value="KAH6922781.1"/>
    <property type="molecule type" value="Genomic_DNA"/>
</dbReference>
<accession>A0ACB7RLU5</accession>
<proteinExistence type="predicted"/>